<reference evidence="1" key="2">
    <citation type="submission" date="2025-09" db="UniProtKB">
        <authorList>
            <consortium name="Ensembl"/>
        </authorList>
    </citation>
    <scope>IDENTIFICATION</scope>
</reference>
<sequence length="122" mass="13670">MLNCEGPEPTRHAGFAAPSSKAWQGAGSRYLHRAPGSCRHFPGKSWLCSHCLRHEGSLFLEPLKTAEEEGDRKPRARSLLFLNSTFYYKRPLVVTSLQLPSRLCRLPREAACSAKPFPTFPT</sequence>
<evidence type="ECO:0000313" key="2">
    <source>
        <dbReference type="Proteomes" id="UP000694423"/>
    </source>
</evidence>
<reference evidence="1" key="1">
    <citation type="submission" date="2025-08" db="UniProtKB">
        <authorList>
            <consortium name="Ensembl"/>
        </authorList>
    </citation>
    <scope>IDENTIFICATION</scope>
</reference>
<evidence type="ECO:0000313" key="1">
    <source>
        <dbReference type="Ensembl" id="ENSDNVP00000010508.1"/>
    </source>
</evidence>
<organism evidence="1 2">
    <name type="scientific">Dromaius novaehollandiae</name>
    <name type="common">Emu</name>
    <dbReference type="NCBI Taxonomy" id="8790"/>
    <lineage>
        <taxon>Eukaryota</taxon>
        <taxon>Metazoa</taxon>
        <taxon>Chordata</taxon>
        <taxon>Craniata</taxon>
        <taxon>Vertebrata</taxon>
        <taxon>Euteleostomi</taxon>
        <taxon>Archelosauria</taxon>
        <taxon>Archosauria</taxon>
        <taxon>Dinosauria</taxon>
        <taxon>Saurischia</taxon>
        <taxon>Theropoda</taxon>
        <taxon>Coelurosauria</taxon>
        <taxon>Aves</taxon>
        <taxon>Palaeognathae</taxon>
        <taxon>Casuariiformes</taxon>
        <taxon>Dromaiidae</taxon>
        <taxon>Dromaius</taxon>
    </lineage>
</organism>
<dbReference type="Ensembl" id="ENSDNVT00000012625.1">
    <property type="protein sequence ID" value="ENSDNVP00000010508.1"/>
    <property type="gene ID" value="ENSDNVG00000007407.1"/>
</dbReference>
<accession>A0A8C4JM30</accession>
<dbReference type="Proteomes" id="UP000694423">
    <property type="component" value="Unplaced"/>
</dbReference>
<name>A0A8C4JM30_DRONO</name>
<dbReference type="AlphaFoldDB" id="A0A8C4JM30"/>
<protein>
    <submittedName>
        <fullName evidence="1">Uncharacterized protein</fullName>
    </submittedName>
</protein>
<keyword evidence="2" id="KW-1185">Reference proteome</keyword>
<proteinExistence type="predicted"/>